<feature type="region of interest" description="Disordered" evidence="1">
    <location>
        <begin position="34"/>
        <end position="53"/>
    </location>
</feature>
<gene>
    <name evidence="2" type="ORF">Q8A67_022009</name>
</gene>
<sequence length="69" mass="7545">MQDAGKSMQAYRLKQQLLQPPSRSIGSCQVSKTTWAAESPQGERHAAQVDRASMIGPWRPPVALNPLVS</sequence>
<dbReference type="Proteomes" id="UP001187343">
    <property type="component" value="Unassembled WGS sequence"/>
</dbReference>
<comment type="caution">
    <text evidence="2">The sequence shown here is derived from an EMBL/GenBank/DDBJ whole genome shotgun (WGS) entry which is preliminary data.</text>
</comment>
<evidence type="ECO:0000256" key="1">
    <source>
        <dbReference type="SAM" id="MobiDB-lite"/>
    </source>
</evidence>
<keyword evidence="3" id="KW-1185">Reference proteome</keyword>
<reference evidence="2" key="1">
    <citation type="submission" date="2023-08" db="EMBL/GenBank/DDBJ databases">
        <title>Chromosome-level Genome Assembly of mud carp (Cirrhinus molitorella).</title>
        <authorList>
            <person name="Liu H."/>
        </authorList>
    </citation>
    <scope>NUCLEOTIDE SEQUENCE</scope>
    <source>
        <strain evidence="2">Prfri</strain>
        <tissue evidence="2">Muscle</tissue>
    </source>
</reference>
<evidence type="ECO:0000313" key="3">
    <source>
        <dbReference type="Proteomes" id="UP001187343"/>
    </source>
</evidence>
<dbReference type="AlphaFoldDB" id="A0AA88TF00"/>
<name>A0AA88TF00_9TELE</name>
<accession>A0AA88TF00</accession>
<organism evidence="2 3">
    <name type="scientific">Cirrhinus molitorella</name>
    <name type="common">mud carp</name>
    <dbReference type="NCBI Taxonomy" id="172907"/>
    <lineage>
        <taxon>Eukaryota</taxon>
        <taxon>Metazoa</taxon>
        <taxon>Chordata</taxon>
        <taxon>Craniata</taxon>
        <taxon>Vertebrata</taxon>
        <taxon>Euteleostomi</taxon>
        <taxon>Actinopterygii</taxon>
        <taxon>Neopterygii</taxon>
        <taxon>Teleostei</taxon>
        <taxon>Ostariophysi</taxon>
        <taxon>Cypriniformes</taxon>
        <taxon>Cyprinidae</taxon>
        <taxon>Labeoninae</taxon>
        <taxon>Labeonini</taxon>
        <taxon>Cirrhinus</taxon>
    </lineage>
</organism>
<proteinExistence type="predicted"/>
<evidence type="ECO:0000313" key="2">
    <source>
        <dbReference type="EMBL" id="KAK2874856.1"/>
    </source>
</evidence>
<protein>
    <submittedName>
        <fullName evidence="2">Uncharacterized protein</fullName>
    </submittedName>
</protein>
<dbReference type="EMBL" id="JAUYZG010000021">
    <property type="protein sequence ID" value="KAK2874856.1"/>
    <property type="molecule type" value="Genomic_DNA"/>
</dbReference>